<proteinExistence type="predicted"/>
<comment type="caution">
    <text evidence="1">The sequence shown here is derived from an EMBL/GenBank/DDBJ whole genome shotgun (WGS) entry which is preliminary data.</text>
</comment>
<protein>
    <submittedName>
        <fullName evidence="1">Uncharacterized protein</fullName>
    </submittedName>
</protein>
<dbReference type="AlphaFoldDB" id="A0A923PNK9"/>
<dbReference type="Proteomes" id="UP000650081">
    <property type="component" value="Unassembled WGS sequence"/>
</dbReference>
<evidence type="ECO:0000313" key="2">
    <source>
        <dbReference type="Proteomes" id="UP000650081"/>
    </source>
</evidence>
<sequence length="94" mass="10114">MHPLQKHLQDTQFKDLAGSHLAGTIALSDELINLGIGEFLASLRTPPAAAADPGKAARADGLNPAALLANLEVDQLRWRTEHGRSLLDVKLRLT</sequence>
<keyword evidence="2" id="KW-1185">Reference proteome</keyword>
<accession>A0A923PNK9</accession>
<gene>
    <name evidence="1" type="ORF">H9S92_21430</name>
</gene>
<organism evidence="1 2">
    <name type="scientific">Neolewinella lacunae</name>
    <dbReference type="NCBI Taxonomy" id="1517758"/>
    <lineage>
        <taxon>Bacteria</taxon>
        <taxon>Pseudomonadati</taxon>
        <taxon>Bacteroidota</taxon>
        <taxon>Saprospiria</taxon>
        <taxon>Saprospirales</taxon>
        <taxon>Lewinellaceae</taxon>
        <taxon>Neolewinella</taxon>
    </lineage>
</organism>
<name>A0A923PNK9_9BACT</name>
<dbReference type="RefSeq" id="WP_187468757.1">
    <property type="nucleotide sequence ID" value="NZ_JACSIT010000154.1"/>
</dbReference>
<reference evidence="1" key="1">
    <citation type="submission" date="2020-08" db="EMBL/GenBank/DDBJ databases">
        <title>Lewinella bacteria from marine environments.</title>
        <authorList>
            <person name="Zhong Y."/>
        </authorList>
    </citation>
    <scope>NUCLEOTIDE SEQUENCE</scope>
    <source>
        <strain evidence="1">KCTC 42187</strain>
    </source>
</reference>
<dbReference type="EMBL" id="JACSIT010000154">
    <property type="protein sequence ID" value="MBC6996749.1"/>
    <property type="molecule type" value="Genomic_DNA"/>
</dbReference>
<evidence type="ECO:0000313" key="1">
    <source>
        <dbReference type="EMBL" id="MBC6996749.1"/>
    </source>
</evidence>